<dbReference type="PANTHER" id="PTHR12395:SF9">
    <property type="entry name" value="DECAPPING AND EXORIBONUCLEASE PROTEIN"/>
    <property type="match status" value="1"/>
</dbReference>
<comment type="function">
    <text evidence="6">Decapping enzyme for NAD-capped RNAs: specifically hydrolyzes the nicotinamide adenine dinucleotide (NAD) cap from a subset of RNAs by removing the entire NAD moiety from the 5'-end of an NAD-capped RNA.</text>
</comment>
<keyword evidence="6" id="KW-0539">Nucleus</keyword>
<dbReference type="Proteomes" id="UP000033140">
    <property type="component" value="Unassembled WGS sequence"/>
</dbReference>
<evidence type="ECO:0000256" key="3">
    <source>
        <dbReference type="ARBA" id="ARBA00044676"/>
    </source>
</evidence>
<dbReference type="OrthoDB" id="5853397at2759"/>
<feature type="domain" description="RAI1-like" evidence="7">
    <location>
        <begin position="35"/>
        <end position="383"/>
    </location>
</feature>
<keyword evidence="6" id="KW-0378">Hydrolase</keyword>
<gene>
    <name evidence="8" type="ORF">G7K_0247-t1</name>
</gene>
<evidence type="ECO:0000313" key="8">
    <source>
        <dbReference type="EMBL" id="GAO46002.1"/>
    </source>
</evidence>
<reference evidence="8 9" key="3">
    <citation type="journal article" date="2015" name="Genome Announc.">
        <title>Draft Genome Sequence of the Archiascomycetous Yeast Saitoella complicata.</title>
        <authorList>
            <person name="Yamauchi K."/>
            <person name="Kondo S."/>
            <person name="Hamamoto M."/>
            <person name="Takahashi Y."/>
            <person name="Ogura Y."/>
            <person name="Hayashi T."/>
            <person name="Nishida H."/>
        </authorList>
    </citation>
    <scope>NUCLEOTIDE SEQUENCE [LARGE SCALE GENOMIC DNA]</scope>
    <source>
        <strain evidence="8 9">NRRL Y-17804</strain>
    </source>
</reference>
<comment type="catalytic activity">
    <reaction evidence="3">
        <text>a 5'-end (N(7)-methyl 5'-triphosphoguanosine)-ribonucleoside-ribonucleotide in mRNA + H2O = a (N(7)-methyl 5'-triphosphoguanosine)-nucleoside + a 5'-end phospho-ribonucleoside in mRNA + H(+)</text>
        <dbReference type="Rhea" id="RHEA:66928"/>
        <dbReference type="Rhea" id="RHEA-COMP:15692"/>
        <dbReference type="Rhea" id="RHEA-COMP:17313"/>
        <dbReference type="ChEBI" id="CHEBI:15377"/>
        <dbReference type="ChEBI" id="CHEBI:15378"/>
        <dbReference type="ChEBI" id="CHEBI:138282"/>
        <dbReference type="ChEBI" id="CHEBI:172876"/>
        <dbReference type="ChEBI" id="CHEBI:172877"/>
    </reaction>
    <physiologicalReaction direction="left-to-right" evidence="3">
        <dbReference type="Rhea" id="RHEA:66929"/>
    </physiologicalReaction>
</comment>
<keyword evidence="6" id="KW-0694">RNA-binding</keyword>
<dbReference type="PANTHER" id="PTHR12395">
    <property type="entry name" value="DOM-3 RELATED"/>
    <property type="match status" value="1"/>
</dbReference>
<comment type="catalytic activity">
    <reaction evidence="4">
        <text>a 5'-end triphospho-ribonucleoside in mRNA + H2O = a 5'-end phospho-ribonucleoside in mRNA + diphosphate + H(+)</text>
        <dbReference type="Rhea" id="RHEA:78683"/>
        <dbReference type="Rhea" id="RHEA-COMP:15692"/>
        <dbReference type="Rhea" id="RHEA-COMP:17164"/>
        <dbReference type="ChEBI" id="CHEBI:15377"/>
        <dbReference type="ChEBI" id="CHEBI:15378"/>
        <dbReference type="ChEBI" id="CHEBI:33019"/>
        <dbReference type="ChEBI" id="CHEBI:138282"/>
        <dbReference type="ChEBI" id="CHEBI:167618"/>
    </reaction>
    <physiologicalReaction direction="left-to-right" evidence="4">
        <dbReference type="Rhea" id="RHEA:78684"/>
    </physiologicalReaction>
</comment>
<organism evidence="8 9">
    <name type="scientific">Saitoella complicata (strain BCRC 22490 / CBS 7301 / JCM 7358 / NBRC 10748 / NRRL Y-17804)</name>
    <dbReference type="NCBI Taxonomy" id="698492"/>
    <lineage>
        <taxon>Eukaryota</taxon>
        <taxon>Fungi</taxon>
        <taxon>Dikarya</taxon>
        <taxon>Ascomycota</taxon>
        <taxon>Taphrinomycotina</taxon>
        <taxon>Taphrinomycotina incertae sedis</taxon>
        <taxon>Saitoella</taxon>
    </lineage>
</organism>
<keyword evidence="6" id="KW-0479">Metal-binding</keyword>
<comment type="subcellular location">
    <subcellularLocation>
        <location evidence="6">Nucleus</location>
    </subcellularLocation>
</comment>
<dbReference type="EMBL" id="BACD03000002">
    <property type="protein sequence ID" value="GAO46002.1"/>
    <property type="molecule type" value="Genomic_DNA"/>
</dbReference>
<evidence type="ECO:0000313" key="9">
    <source>
        <dbReference type="Proteomes" id="UP000033140"/>
    </source>
</evidence>
<dbReference type="STRING" id="698492.A0A0E9N7V7"/>
<name>A0A0E9N7V7_SAICN</name>
<dbReference type="Pfam" id="PF08652">
    <property type="entry name" value="RAI1"/>
    <property type="match status" value="1"/>
</dbReference>
<evidence type="ECO:0000259" key="7">
    <source>
        <dbReference type="Pfam" id="PF08652"/>
    </source>
</evidence>
<keyword evidence="6" id="KW-0547">Nucleotide-binding</keyword>
<evidence type="ECO:0000256" key="5">
    <source>
        <dbReference type="ARBA" id="ARBA00048124"/>
    </source>
</evidence>
<dbReference type="OMA" id="VVTWRGH"/>
<dbReference type="GO" id="GO:0110155">
    <property type="term" value="P:NAD-cap decapping"/>
    <property type="evidence" value="ECO:0007669"/>
    <property type="project" value="TreeGrafter"/>
</dbReference>
<keyword evidence="9" id="KW-1185">Reference proteome</keyword>
<dbReference type="InterPro" id="IPR013961">
    <property type="entry name" value="RAI1"/>
</dbReference>
<dbReference type="GO" id="GO:0004518">
    <property type="term" value="F:nuclease activity"/>
    <property type="evidence" value="ECO:0007669"/>
    <property type="project" value="UniProtKB-KW"/>
</dbReference>
<dbReference type="GO" id="GO:0000166">
    <property type="term" value="F:nucleotide binding"/>
    <property type="evidence" value="ECO:0007669"/>
    <property type="project" value="UniProtKB-KW"/>
</dbReference>
<dbReference type="InterPro" id="IPR039039">
    <property type="entry name" value="RAI1-like_fam"/>
</dbReference>
<comment type="cofactor">
    <cofactor evidence="1 6">
        <name>a divalent metal cation</name>
        <dbReference type="ChEBI" id="CHEBI:60240"/>
    </cofactor>
</comment>
<evidence type="ECO:0000256" key="1">
    <source>
        <dbReference type="ARBA" id="ARBA00001968"/>
    </source>
</evidence>
<sequence>MSSEPPMKRPRTITSELSFALEPIARWRGKPAPMRQPKEIASFSYDDKRVQHHDDSGLKYYWPPALGQHLGNGFKELVKHDDSVDEHLDSLLAALIHHETTPPVPVSIEEDNTAAEPPKVLPAIDFVTWRGMATKLLCTPFSSDPWSMNAVRLNDTIYIEEHKQPPRPMDERGELFSYMGYKFEALSTLRRPFGEVERKEIEERDKEVVNNIEQYCSIVKTSIGGSRLVLGGEVDCVYDYKPEDGENPSSHYCELKTNKLINTDRDRTSFERYKLLKFWAQSFLLGVPKVIVGYRTNDGILAHIEELDTQKIPSMVKKNNPQGPPWDASAAINFMAGLLEWLKTAIPEGEGMWRMEYAGTGKRVVEVKRVELGGYGFLTEEFVEHVMTKHANAQEEPKP</sequence>
<protein>
    <recommendedName>
        <fullName evidence="6">Decapping nuclease</fullName>
        <ecNumber evidence="6">3.6.1.-</ecNumber>
    </recommendedName>
</protein>
<dbReference type="GO" id="GO:0003723">
    <property type="term" value="F:RNA binding"/>
    <property type="evidence" value="ECO:0007669"/>
    <property type="project" value="UniProtKB-KW"/>
</dbReference>
<accession>A0A0E9N7V7</accession>
<dbReference type="GO" id="GO:0000956">
    <property type="term" value="P:nuclear-transcribed mRNA catabolic process"/>
    <property type="evidence" value="ECO:0007669"/>
    <property type="project" value="TreeGrafter"/>
</dbReference>
<dbReference type="EC" id="3.6.1.-" evidence="6"/>
<proteinExistence type="inferred from homology"/>
<dbReference type="GO" id="GO:0046872">
    <property type="term" value="F:metal ion binding"/>
    <property type="evidence" value="ECO:0007669"/>
    <property type="project" value="UniProtKB-KW"/>
</dbReference>
<keyword evidence="6" id="KW-0540">Nuclease</keyword>
<dbReference type="RefSeq" id="XP_019026699.1">
    <property type="nucleotide sequence ID" value="XM_019168922.1"/>
</dbReference>
<dbReference type="GO" id="GO:0034353">
    <property type="term" value="F:mRNA 5'-diphosphatase activity"/>
    <property type="evidence" value="ECO:0007669"/>
    <property type="project" value="TreeGrafter"/>
</dbReference>
<comment type="catalytic activity">
    <reaction evidence="5">
        <text>a 5'-end NAD(+)-phospho-ribonucleoside in mRNA + H2O = a 5'-end phospho-ribonucleoside in mRNA + NAD(+) + H(+)</text>
        <dbReference type="Rhea" id="RHEA:60880"/>
        <dbReference type="Rhea" id="RHEA-COMP:15692"/>
        <dbReference type="Rhea" id="RHEA-COMP:15698"/>
        <dbReference type="ChEBI" id="CHEBI:15377"/>
        <dbReference type="ChEBI" id="CHEBI:15378"/>
        <dbReference type="ChEBI" id="CHEBI:57540"/>
        <dbReference type="ChEBI" id="CHEBI:138282"/>
        <dbReference type="ChEBI" id="CHEBI:144029"/>
    </reaction>
    <physiologicalReaction direction="left-to-right" evidence="5">
        <dbReference type="Rhea" id="RHEA:60881"/>
    </physiologicalReaction>
</comment>
<evidence type="ECO:0000256" key="6">
    <source>
        <dbReference type="RuleBase" id="RU367113"/>
    </source>
</evidence>
<evidence type="ECO:0000256" key="2">
    <source>
        <dbReference type="ARBA" id="ARBA00006562"/>
    </source>
</evidence>
<dbReference type="GO" id="GO:0005829">
    <property type="term" value="C:cytosol"/>
    <property type="evidence" value="ECO:0007669"/>
    <property type="project" value="TreeGrafter"/>
</dbReference>
<dbReference type="AlphaFoldDB" id="A0A0E9N7V7"/>
<reference evidence="8 9" key="1">
    <citation type="journal article" date="2011" name="J. Gen. Appl. Microbiol.">
        <title>Draft genome sequencing of the enigmatic yeast Saitoella complicata.</title>
        <authorList>
            <person name="Nishida H."/>
            <person name="Hamamoto M."/>
            <person name="Sugiyama J."/>
        </authorList>
    </citation>
    <scope>NUCLEOTIDE SEQUENCE [LARGE SCALE GENOMIC DNA]</scope>
    <source>
        <strain evidence="8 9">NRRL Y-17804</strain>
    </source>
</reference>
<comment type="similarity">
    <text evidence="2 6">Belongs to the DXO/Dom3Z family.</text>
</comment>
<evidence type="ECO:0000256" key="4">
    <source>
        <dbReference type="ARBA" id="ARBA00044692"/>
    </source>
</evidence>
<comment type="caution">
    <text evidence="8">The sequence shown here is derived from an EMBL/GenBank/DDBJ whole genome shotgun (WGS) entry which is preliminary data.</text>
</comment>
<reference evidence="8 9" key="2">
    <citation type="journal article" date="2014" name="J. Gen. Appl. Microbiol.">
        <title>The early diverging ascomycetous budding yeast Saitoella complicata has three histone deacetylases belonging to the Clr6, Hos2, and Rpd3 lineages.</title>
        <authorList>
            <person name="Nishida H."/>
            <person name="Matsumoto T."/>
            <person name="Kondo S."/>
            <person name="Hamamoto M."/>
            <person name="Yoshikawa H."/>
        </authorList>
    </citation>
    <scope>NUCLEOTIDE SEQUENCE [LARGE SCALE GENOMIC DNA]</scope>
    <source>
        <strain evidence="8 9">NRRL Y-17804</strain>
    </source>
</reference>
<dbReference type="GO" id="GO:0005634">
    <property type="term" value="C:nucleus"/>
    <property type="evidence" value="ECO:0007669"/>
    <property type="project" value="UniProtKB-SubCell"/>
</dbReference>